<keyword evidence="3" id="KW-0597">Phosphoprotein</keyword>
<organism evidence="9 10">
    <name type="scientific">Phlebotomus papatasi</name>
    <name type="common">Sandfly</name>
    <dbReference type="NCBI Taxonomy" id="29031"/>
    <lineage>
        <taxon>Eukaryota</taxon>
        <taxon>Metazoa</taxon>
        <taxon>Ecdysozoa</taxon>
        <taxon>Arthropoda</taxon>
        <taxon>Hexapoda</taxon>
        <taxon>Insecta</taxon>
        <taxon>Pterygota</taxon>
        <taxon>Neoptera</taxon>
        <taxon>Endopterygota</taxon>
        <taxon>Diptera</taxon>
        <taxon>Nematocera</taxon>
        <taxon>Psychodoidea</taxon>
        <taxon>Psychodidae</taxon>
        <taxon>Phlebotomus</taxon>
        <taxon>Phlebotomus</taxon>
    </lineage>
</organism>
<comment type="subcellular location">
    <subcellularLocation>
        <location evidence="1">Cytoplasm</location>
        <location evidence="1">Cytoskeleton</location>
        <location evidence="1">Microtubule organizing center</location>
        <location evidence="1">Centrosome</location>
    </subcellularLocation>
</comment>
<dbReference type="Proteomes" id="UP000092462">
    <property type="component" value="Unassembled WGS sequence"/>
</dbReference>
<evidence type="ECO:0000256" key="2">
    <source>
        <dbReference type="ARBA" id="ARBA00022490"/>
    </source>
</evidence>
<evidence type="ECO:0000313" key="9">
    <source>
        <dbReference type="EnsemblMetazoa" id="PPAI002196-PA"/>
    </source>
</evidence>
<dbReference type="GO" id="GO:0007165">
    <property type="term" value="P:signal transduction"/>
    <property type="evidence" value="ECO:0007669"/>
    <property type="project" value="InterPro"/>
</dbReference>
<dbReference type="PANTHER" id="PTHR44981">
    <property type="entry name" value="PERICENTRIN-LIKE PROTEIN, ISOFORM F"/>
    <property type="match status" value="1"/>
</dbReference>
<evidence type="ECO:0000256" key="7">
    <source>
        <dbReference type="SAM" id="MobiDB-lite"/>
    </source>
</evidence>
<protein>
    <recommendedName>
        <fullName evidence="8">Pericentrin/AKAP-450 centrosomal targeting domain-containing protein</fullName>
    </recommendedName>
</protein>
<keyword evidence="10" id="KW-1185">Reference proteome</keyword>
<dbReference type="VEuPathDB" id="VectorBase:PPAI002196"/>
<evidence type="ECO:0000256" key="6">
    <source>
        <dbReference type="SAM" id="Coils"/>
    </source>
</evidence>
<evidence type="ECO:0000256" key="3">
    <source>
        <dbReference type="ARBA" id="ARBA00022553"/>
    </source>
</evidence>
<proteinExistence type="predicted"/>
<dbReference type="EMBL" id="AJVK01003111">
    <property type="status" value="NOT_ANNOTATED_CDS"/>
    <property type="molecule type" value="Genomic_DNA"/>
</dbReference>
<dbReference type="GO" id="GO:0005813">
    <property type="term" value="C:centrosome"/>
    <property type="evidence" value="ECO:0007669"/>
    <property type="project" value="UniProtKB-SubCell"/>
</dbReference>
<evidence type="ECO:0000259" key="8">
    <source>
        <dbReference type="Pfam" id="PF10495"/>
    </source>
</evidence>
<keyword evidence="4 6" id="KW-0175">Coiled coil</keyword>
<feature type="coiled-coil region" evidence="6">
    <location>
        <begin position="72"/>
        <end position="167"/>
    </location>
</feature>
<evidence type="ECO:0000256" key="4">
    <source>
        <dbReference type="ARBA" id="ARBA00023054"/>
    </source>
</evidence>
<dbReference type="InterPro" id="IPR028745">
    <property type="entry name" value="AKAP9/Pericentrin"/>
</dbReference>
<feature type="coiled-coil region" evidence="6">
    <location>
        <begin position="1"/>
        <end position="42"/>
    </location>
</feature>
<dbReference type="Pfam" id="PF10495">
    <property type="entry name" value="PACT_coil_coil"/>
    <property type="match status" value="1"/>
</dbReference>
<evidence type="ECO:0000313" key="10">
    <source>
        <dbReference type="Proteomes" id="UP000092462"/>
    </source>
</evidence>
<dbReference type="GO" id="GO:0060090">
    <property type="term" value="F:molecular adaptor activity"/>
    <property type="evidence" value="ECO:0007669"/>
    <property type="project" value="InterPro"/>
</dbReference>
<name>A0A1B0D458_PHLPP</name>
<keyword evidence="2" id="KW-0963">Cytoplasm</keyword>
<reference evidence="9" key="1">
    <citation type="submission" date="2022-08" db="UniProtKB">
        <authorList>
            <consortium name="EnsemblMetazoa"/>
        </authorList>
    </citation>
    <scope>IDENTIFICATION</scope>
    <source>
        <strain evidence="9">Israel</strain>
    </source>
</reference>
<dbReference type="InterPro" id="IPR019528">
    <property type="entry name" value="PACT_domain"/>
</dbReference>
<keyword evidence="5" id="KW-0206">Cytoskeleton</keyword>
<sequence length="1058" mass="122579">MQELQHERDALQERMSEQLVRISSLQSRLDEQRHRAEEIHRQGTSDLNIRVHDLQLEVTSLRETLQSRDKQIATLKSHLEQSRELIERQEVELARELTQSEANRLEKLEQENVELREKIKNEMVNKLALPDLMETMLADKNEEIDHLRELLEEKEKQLMELVKVQDKIAKGSSVEEEEEVAKLSGRTLSDVVSITDDEKPEVARKVSEVPFNFSVPKFFPESSQKRSLPDFSSTILPKSSDRAVPNSFHDFTLPGKECSSPGMPVPRQINFSLFDSANSAEKKAGETFKFPEMSKKPPEESLGDVRKELRAKIEEVSNLQVELVAKTKLYEGLEADKNHLVRELDEIRLRMSSMESLEEDLKRCQGENEVLLVKMVQLEKDLKEKSEKIAELESMKSQFGQEVPNTVELLEQEVESLKVSLARREDQMTKLEKETINFARIEKTFEVEIENLRQELIQKSLQHEKCKLDLQEAQLMAEKLKQEVDKLRGQHRSENSSSPKPFSLEEIAAQVEQELNYSAQLDSNILKAIESDDINSDEDLEQHRRNVQELLRQSGSIESEIQDLRMNLEAEAQRNDELLRQNSQFMAEVEKLRSQVESEKKSSTQIQQEDARIIEALRLRLESALQNESDMQKMLQEERARTERITMSAVQRSKSRESLQKSSPAESPRRFGDVESELVARLESEMKLLTAQNERERDRVKDLQSVLERERQRFDREVADQKDHGARLSGEIDRVIKERDSLQCDLDVAREKLEHAEQQIESLEARILNLEDTEARRMARHGKERLDAAQTSLELQEMRARLSSAEKERDHLLEQVNVLREDIERGAKREVKLAEALSREVSLESNVPEQFIRKLQEMNALLSENSRENRQMAETLRQLGEEREALQKRVRDLETVTAVPNLSRDDLEERANHLFGKYLRVESFRKALVHQKRYLMIVLASYQETEANALAMLHTKQGKVPKKRRKSFRAIAFVVVAIERMRFIVRRWQSGKRIGAKAIFSVSHGLPRRSASAHTNIWTHIAAEEQAFSPPSRERNPQRLLQAPSLIADYLKQHAGPN</sequence>
<feature type="domain" description="Pericentrin/AKAP-450 centrosomal targeting" evidence="8">
    <location>
        <begin position="917"/>
        <end position="988"/>
    </location>
</feature>
<feature type="coiled-coil region" evidence="6">
    <location>
        <begin position="463"/>
        <end position="497"/>
    </location>
</feature>
<evidence type="ECO:0000256" key="5">
    <source>
        <dbReference type="ARBA" id="ARBA00023212"/>
    </source>
</evidence>
<feature type="region of interest" description="Disordered" evidence="7">
    <location>
        <begin position="645"/>
        <end position="672"/>
    </location>
</feature>
<evidence type="ECO:0000256" key="1">
    <source>
        <dbReference type="ARBA" id="ARBA00004300"/>
    </source>
</evidence>
<feature type="coiled-coil region" evidence="6">
    <location>
        <begin position="302"/>
        <end position="434"/>
    </location>
</feature>
<feature type="coiled-coil region" evidence="6">
    <location>
        <begin position="540"/>
        <end position="641"/>
    </location>
</feature>
<dbReference type="EnsemblMetazoa" id="PPAI002196-RA">
    <property type="protein sequence ID" value="PPAI002196-PA"/>
    <property type="gene ID" value="PPAI002196"/>
</dbReference>
<dbReference type="AlphaFoldDB" id="A0A1B0D458"/>
<feature type="coiled-coil region" evidence="6">
    <location>
        <begin position="679"/>
        <end position="822"/>
    </location>
</feature>
<dbReference type="GO" id="GO:0005737">
    <property type="term" value="C:cytoplasm"/>
    <property type="evidence" value="ECO:0007669"/>
    <property type="project" value="UniProtKB-ARBA"/>
</dbReference>
<feature type="coiled-coil region" evidence="6">
    <location>
        <begin position="858"/>
        <end position="896"/>
    </location>
</feature>
<accession>A0A1B0D458</accession>
<dbReference type="VEuPathDB" id="VectorBase:PPAPM1_006046"/>
<dbReference type="PANTHER" id="PTHR44981:SF2">
    <property type="entry name" value="PERICENTRIN-LIKE PROTEIN, ISOFORM F"/>
    <property type="match status" value="1"/>
</dbReference>